<accession>A0ABY8JML8</accession>
<protein>
    <submittedName>
        <fullName evidence="2">Uncharacterized protein</fullName>
    </submittedName>
</protein>
<organism evidence="2 3">
    <name type="scientific">Bradyrhizobium brasilense</name>
    <dbReference type="NCBI Taxonomy" id="1419277"/>
    <lineage>
        <taxon>Bacteria</taxon>
        <taxon>Pseudomonadati</taxon>
        <taxon>Pseudomonadota</taxon>
        <taxon>Alphaproteobacteria</taxon>
        <taxon>Hyphomicrobiales</taxon>
        <taxon>Nitrobacteraceae</taxon>
        <taxon>Bradyrhizobium</taxon>
    </lineage>
</organism>
<name>A0ABY8JML8_9BRAD</name>
<sequence length="102" mass="10402">MPLISPEQAAQMLGSRTIPPSDAPAPVVNGRAQAPEAVNVPAVLGHELPSDTTTPSGFPRADFAVAKPVVDKAKGAMSGAMASPKAPSTAIIREQPPLIGRQ</sequence>
<feature type="region of interest" description="Disordered" evidence="1">
    <location>
        <begin position="1"/>
        <end position="28"/>
    </location>
</feature>
<keyword evidence="3" id="KW-1185">Reference proteome</keyword>
<feature type="region of interest" description="Disordered" evidence="1">
    <location>
        <begin position="78"/>
        <end position="102"/>
    </location>
</feature>
<evidence type="ECO:0000313" key="2">
    <source>
        <dbReference type="EMBL" id="WFU66696.1"/>
    </source>
</evidence>
<evidence type="ECO:0000313" key="3">
    <source>
        <dbReference type="Proteomes" id="UP001221546"/>
    </source>
</evidence>
<gene>
    <name evidence="2" type="ORF">QA636_14785</name>
</gene>
<proteinExistence type="predicted"/>
<dbReference type="Proteomes" id="UP001221546">
    <property type="component" value="Chromosome"/>
</dbReference>
<dbReference type="EMBL" id="CP121646">
    <property type="protein sequence ID" value="WFU66696.1"/>
    <property type="molecule type" value="Genomic_DNA"/>
</dbReference>
<reference evidence="2 3" key="1">
    <citation type="submission" date="2023-04" db="EMBL/GenBank/DDBJ databases">
        <title>Australian commercial rhizobial inoculants.</title>
        <authorList>
            <person name="Kohlmeier M.G."/>
            <person name="O'Hara G.W."/>
            <person name="Colombi E."/>
            <person name="Ramsay J.P."/>
            <person name="Terpolilli J."/>
        </authorList>
    </citation>
    <scope>NUCLEOTIDE SEQUENCE [LARGE SCALE GENOMIC DNA]</scope>
    <source>
        <strain evidence="2 3">CB627</strain>
    </source>
</reference>
<dbReference type="RefSeq" id="WP_310885716.1">
    <property type="nucleotide sequence ID" value="NZ_CP121646.1"/>
</dbReference>
<evidence type="ECO:0000256" key="1">
    <source>
        <dbReference type="SAM" id="MobiDB-lite"/>
    </source>
</evidence>